<dbReference type="AlphaFoldDB" id="A0A9N8JWV2"/>
<feature type="region of interest" description="Disordered" evidence="1">
    <location>
        <begin position="1"/>
        <end position="135"/>
    </location>
</feature>
<proteinExistence type="predicted"/>
<feature type="compositionally biased region" description="Polar residues" evidence="1">
    <location>
        <begin position="38"/>
        <end position="75"/>
    </location>
</feature>
<feature type="compositionally biased region" description="Low complexity" evidence="1">
    <location>
        <begin position="10"/>
        <end position="23"/>
    </location>
</feature>
<gene>
    <name evidence="2" type="ORF">AWRI4233_LOCUS4678</name>
</gene>
<evidence type="ECO:0000313" key="3">
    <source>
        <dbReference type="Proteomes" id="UP000714618"/>
    </source>
</evidence>
<evidence type="ECO:0000313" key="2">
    <source>
        <dbReference type="EMBL" id="CAD0094488.1"/>
    </source>
</evidence>
<accession>A0A9N8JWV2</accession>
<organism evidence="2 3">
    <name type="scientific">Aureobasidium mustum</name>
    <dbReference type="NCBI Taxonomy" id="2773714"/>
    <lineage>
        <taxon>Eukaryota</taxon>
        <taxon>Fungi</taxon>
        <taxon>Dikarya</taxon>
        <taxon>Ascomycota</taxon>
        <taxon>Pezizomycotina</taxon>
        <taxon>Dothideomycetes</taxon>
        <taxon>Dothideomycetidae</taxon>
        <taxon>Dothideales</taxon>
        <taxon>Saccotheciaceae</taxon>
        <taxon>Aureobasidium</taxon>
    </lineage>
</organism>
<feature type="compositionally biased region" description="Low complexity" evidence="1">
    <location>
        <begin position="77"/>
        <end position="98"/>
    </location>
</feature>
<reference evidence="2" key="1">
    <citation type="submission" date="2020-06" db="EMBL/GenBank/DDBJ databases">
        <authorList>
            <person name="Onetto C."/>
        </authorList>
    </citation>
    <scope>NUCLEOTIDE SEQUENCE</scope>
</reference>
<dbReference type="OrthoDB" id="1166527at2759"/>
<dbReference type="Proteomes" id="UP000714618">
    <property type="component" value="Unassembled WGS sequence"/>
</dbReference>
<feature type="region of interest" description="Disordered" evidence="1">
    <location>
        <begin position="164"/>
        <end position="188"/>
    </location>
</feature>
<keyword evidence="3" id="KW-1185">Reference proteome</keyword>
<evidence type="ECO:0000256" key="1">
    <source>
        <dbReference type="SAM" id="MobiDB-lite"/>
    </source>
</evidence>
<name>A0A9N8JWV2_9PEZI</name>
<sequence length="188" mass="20242">MPPKIAKKLTAAQTQRAIAQTQRVGESQDNQEDAVQPDQETQVDDATQPDQDTQVEDNTQPDADVPTSSADSNAVNDVVDSTADGADATTPDTPASSTHETETKPAIKTAAKKPAGKKVAAAAGKTVDGTKKKRRRKYDPTNFKAYIFKGLSIWHGFFCVSKADPLSPSSETGQPRGWHWQDGYADLE</sequence>
<protein>
    <submittedName>
        <fullName evidence="2">Uncharacterized protein</fullName>
    </submittedName>
</protein>
<comment type="caution">
    <text evidence="2">The sequence shown here is derived from an EMBL/GenBank/DDBJ whole genome shotgun (WGS) entry which is preliminary data.</text>
</comment>
<feature type="compositionally biased region" description="Low complexity" evidence="1">
    <location>
        <begin position="117"/>
        <end position="127"/>
    </location>
</feature>
<dbReference type="EMBL" id="CAIJEO010000006">
    <property type="protein sequence ID" value="CAD0094488.1"/>
    <property type="molecule type" value="Genomic_DNA"/>
</dbReference>